<dbReference type="AlphaFoldDB" id="A0A084SEP2"/>
<reference evidence="2 3" key="1">
    <citation type="submission" date="2014-07" db="EMBL/GenBank/DDBJ databases">
        <title>Draft Genome Sequence of Gephyronic Acid Producer, Cystobacter violaceus Strain Cb vi76.</title>
        <authorList>
            <person name="Stevens D.C."/>
            <person name="Young J."/>
            <person name="Carmichael R."/>
            <person name="Tan J."/>
            <person name="Taylor R.E."/>
        </authorList>
    </citation>
    <scope>NUCLEOTIDE SEQUENCE [LARGE SCALE GENOMIC DNA]</scope>
    <source>
        <strain evidence="2 3">Cb vi76</strain>
    </source>
</reference>
<evidence type="ECO:0000313" key="2">
    <source>
        <dbReference type="EMBL" id="KFA86927.1"/>
    </source>
</evidence>
<dbReference type="EMBL" id="JPMI01000423">
    <property type="protein sequence ID" value="KFA86927.1"/>
    <property type="molecule type" value="Genomic_DNA"/>
</dbReference>
<gene>
    <name evidence="2" type="ORF">Q664_52095</name>
</gene>
<name>A0A084SEP2_9BACT</name>
<proteinExistence type="predicted"/>
<feature type="coiled-coil region" evidence="1">
    <location>
        <begin position="230"/>
        <end position="257"/>
    </location>
</feature>
<evidence type="ECO:0008006" key="4">
    <source>
        <dbReference type="Google" id="ProtNLM"/>
    </source>
</evidence>
<evidence type="ECO:0000256" key="1">
    <source>
        <dbReference type="SAM" id="Coils"/>
    </source>
</evidence>
<accession>A0A084SEP2</accession>
<comment type="caution">
    <text evidence="2">The sequence shown here is derived from an EMBL/GenBank/DDBJ whole genome shotgun (WGS) entry which is preliminary data.</text>
</comment>
<dbReference type="Proteomes" id="UP000028547">
    <property type="component" value="Unassembled WGS sequence"/>
</dbReference>
<organism evidence="2 3">
    <name type="scientific">Archangium violaceum Cb vi76</name>
    <dbReference type="NCBI Taxonomy" id="1406225"/>
    <lineage>
        <taxon>Bacteria</taxon>
        <taxon>Pseudomonadati</taxon>
        <taxon>Myxococcota</taxon>
        <taxon>Myxococcia</taxon>
        <taxon>Myxococcales</taxon>
        <taxon>Cystobacterineae</taxon>
        <taxon>Archangiaceae</taxon>
        <taxon>Archangium</taxon>
    </lineage>
</organism>
<sequence length="588" mass="64217">MAWLVERLDDWSAVRLGALGPVLPEATEVLNRKRASFLITATREYGPALAEVFALFIIHSSFDKDLEQVLRQLAADKRLGQTLGLMATAREQLRQRGVHLPDYPDRPERLGDGLRGAREGLGDALSSAPLFQTGPLLSYAAQKGQLPPPYRQALDAVEDALARRALEPGNVLLGVLDEMTFGVPLGFYSLAAGVGHGVQSLTQGQYEQASRELTPAVLMVALYAGGKGVRALSQGRIQALELRLEELKATAQRLREQLGGEGLREVARYLRADPEAALLVIDGGEAGALALHEARGNVPRAQAWLSQAKSERPGATRTHGGVPKGPGSVASLVDEAAGLSREVLDSKVLELELELPGPRLSGDVAVLEKQLAALEKTPPAGATEHALWSEYLQYGKGRMADLRQGGKPKKGVQLEPPLKWDGYQRMRDFLLRGVRFERGRAQLLRDDAALPRAQRHFLQDFDSPRVETYVGVRKPETGLRFADVLVIEQKPPAAQPPRVETFSFKSRDFSGMDSKAMEAQMKADAREALAYYGETLDIVRPGLKLRVDVQRVRLIYEGGALQPVNPSSLEDAVRATQDKVPGVEVLFQ</sequence>
<evidence type="ECO:0000313" key="3">
    <source>
        <dbReference type="Proteomes" id="UP000028547"/>
    </source>
</evidence>
<keyword evidence="1" id="KW-0175">Coiled coil</keyword>
<protein>
    <recommendedName>
        <fullName evidence="4">Pre-toxin TG domain-containing protein</fullName>
    </recommendedName>
</protein>